<evidence type="ECO:0008006" key="5">
    <source>
        <dbReference type="Google" id="ProtNLM"/>
    </source>
</evidence>
<dbReference type="InterPro" id="IPR041223">
    <property type="entry name" value="ApeA_NTD"/>
</dbReference>
<protein>
    <recommendedName>
        <fullName evidence="5">ApeA N-terminal domain-containing protein</fullName>
    </recommendedName>
</protein>
<dbReference type="RefSeq" id="WP_201985069.1">
    <property type="nucleotide sequence ID" value="NZ_BPNG01000222.1"/>
</dbReference>
<dbReference type="AlphaFoldDB" id="A0AAV4YTL6"/>
<accession>A0AAV4YTL6</accession>
<feature type="domain" description="ApeA N-terminal" evidence="2">
    <location>
        <begin position="13"/>
        <end position="298"/>
    </location>
</feature>
<proteinExistence type="predicted"/>
<evidence type="ECO:0000259" key="2">
    <source>
        <dbReference type="Pfam" id="PF18862"/>
    </source>
</evidence>
<evidence type="ECO:0000313" key="3">
    <source>
        <dbReference type="EMBL" id="GJA43606.1"/>
    </source>
</evidence>
<dbReference type="Pfam" id="PF18739">
    <property type="entry name" value="HEPN_Apea"/>
    <property type="match status" value="1"/>
</dbReference>
<evidence type="ECO:0000313" key="4">
    <source>
        <dbReference type="Proteomes" id="UP000886939"/>
    </source>
</evidence>
<dbReference type="Proteomes" id="UP000886939">
    <property type="component" value="Unassembled WGS sequence"/>
</dbReference>
<sequence>MTEYSHFDEHDFFGEFFPDKDNFSHRFPAKVIYSPSEGLILEYLISDSSIKMHHEFLHGVLNTGEACTLIGPFDFVYSTNKSGPVIYTKSGRQSFRYLIIGDYIHPESKYNKCSFTISGMQEFFYSQGFMSDLKYSEKPIKSINLGWASLNVVTAASFSLIDRKIINLIHSRNNNALKELSDAFELVKEKYQDAYFSFREEMSFSFYLDSKDDKTINEISMFSYDIASLFSILNNRPAFPETITILYGKDTYNVMSVRVLTGMSLEQRTINMAKKKSEHRHMPINDTNVSLDKIIPIWLSNTSRFNVIATLYQYETGFMTLSSVYGLIILLCTHIEDINAYICGGSIDKKRKYSLPIEHYGSEKLIRCIYETFNSSMENIGTNISDLRNELAHSDREKNLMNQLDINHYIVICEALKLIVVTHVFHLIGIDLKIAHRYQDEFLLYIEK</sequence>
<organism evidence="3 4">
    <name type="scientific">Aeromonas caviae</name>
    <name type="common">Aeromonas punctata</name>
    <dbReference type="NCBI Taxonomy" id="648"/>
    <lineage>
        <taxon>Bacteria</taxon>
        <taxon>Pseudomonadati</taxon>
        <taxon>Pseudomonadota</taxon>
        <taxon>Gammaproteobacteria</taxon>
        <taxon>Aeromonadales</taxon>
        <taxon>Aeromonadaceae</taxon>
        <taxon>Aeromonas</taxon>
    </lineage>
</organism>
<feature type="domain" description="Apea-like HEPN" evidence="1">
    <location>
        <begin position="365"/>
        <end position="431"/>
    </location>
</feature>
<dbReference type="EMBL" id="BPNI01000217">
    <property type="protein sequence ID" value="GJA43606.1"/>
    <property type="molecule type" value="Genomic_DNA"/>
</dbReference>
<dbReference type="Pfam" id="PF18862">
    <property type="entry name" value="ApeA_NTD1"/>
    <property type="match status" value="1"/>
</dbReference>
<name>A0AAV4YTL6_AERCA</name>
<reference evidence="3" key="1">
    <citation type="submission" date="2021-07" db="EMBL/GenBank/DDBJ databases">
        <title>Draft genome sequence of carbapenem-resistant Aeromonas spp. in Japan.</title>
        <authorList>
            <person name="Maehana S."/>
            <person name="Suzuki M."/>
            <person name="Kitasato H."/>
        </authorList>
    </citation>
    <scope>NUCLEOTIDE SEQUENCE</scope>
    <source>
        <strain evidence="3">KAM343</strain>
    </source>
</reference>
<comment type="caution">
    <text evidence="3">The sequence shown here is derived from an EMBL/GenBank/DDBJ whole genome shotgun (WGS) entry which is preliminary data.</text>
</comment>
<evidence type="ECO:0000259" key="1">
    <source>
        <dbReference type="Pfam" id="PF18739"/>
    </source>
</evidence>
<gene>
    <name evidence="3" type="ORF">KAM343_44020</name>
</gene>
<dbReference type="InterPro" id="IPR041229">
    <property type="entry name" value="HEPN_Apea"/>
</dbReference>